<dbReference type="GO" id="GO:0016887">
    <property type="term" value="F:ATP hydrolysis activity"/>
    <property type="evidence" value="ECO:0007669"/>
    <property type="project" value="InterPro"/>
</dbReference>
<dbReference type="GO" id="GO:0051082">
    <property type="term" value="F:unfolded protein binding"/>
    <property type="evidence" value="ECO:0007669"/>
    <property type="project" value="InterPro"/>
</dbReference>
<dbReference type="EMBL" id="CM000780">
    <property type="protein sequence ID" value="AQK48334.1"/>
    <property type="molecule type" value="Genomic_DNA"/>
</dbReference>
<keyword evidence="4" id="KW-0067">ATP-binding</keyword>
<dbReference type="STRING" id="4577.A0A1D6PNA0"/>
<evidence type="ECO:0000313" key="6">
    <source>
        <dbReference type="EMBL" id="AQK48334.1"/>
    </source>
</evidence>
<evidence type="ECO:0000256" key="1">
    <source>
        <dbReference type="ARBA" id="ARBA00008239"/>
    </source>
</evidence>
<dbReference type="SMR" id="A0A1D6PNA0"/>
<reference evidence="6" key="1">
    <citation type="submission" date="2015-12" db="EMBL/GenBank/DDBJ databases">
        <title>Update maize B73 reference genome by single molecule sequencing technologies.</title>
        <authorList>
            <consortium name="Maize Genome Sequencing Project"/>
            <person name="Ware D."/>
        </authorList>
    </citation>
    <scope>NUCLEOTIDE SEQUENCE</scope>
    <source>
        <tissue evidence="6">Seedling</tissue>
    </source>
</reference>
<dbReference type="GO" id="GO:0005524">
    <property type="term" value="F:ATP binding"/>
    <property type="evidence" value="ECO:0007669"/>
    <property type="project" value="UniProtKB-KW"/>
</dbReference>
<dbReference type="Gene3D" id="3.30.565.10">
    <property type="entry name" value="Histidine kinase-like ATPase, C-terminal domain"/>
    <property type="match status" value="1"/>
</dbReference>
<dbReference type="InParanoid" id="A0A1D6PNA0"/>
<dbReference type="GO" id="GO:0140662">
    <property type="term" value="F:ATP-dependent protein folding chaperone"/>
    <property type="evidence" value="ECO:0007669"/>
    <property type="project" value="InterPro"/>
</dbReference>
<gene>
    <name evidence="6" type="ORF">ZEAMMB73_Zm00001d048653</name>
</gene>
<keyword evidence="3" id="KW-0547">Nucleotide-binding</keyword>
<accession>A0A1D6PNA0</accession>
<dbReference type="InterPro" id="IPR001404">
    <property type="entry name" value="Hsp90_fam"/>
</dbReference>
<dbReference type="SUPFAM" id="SSF55874">
    <property type="entry name" value="ATPase domain of HSP90 chaperone/DNA topoisomerase II/histidine kinase"/>
    <property type="match status" value="1"/>
</dbReference>
<evidence type="ECO:0000256" key="4">
    <source>
        <dbReference type="ARBA" id="ARBA00022840"/>
    </source>
</evidence>
<proteinExistence type="inferred from homology"/>
<dbReference type="PANTHER" id="PTHR11528">
    <property type="entry name" value="HEAT SHOCK PROTEIN 90 FAMILY MEMBER"/>
    <property type="match status" value="1"/>
</dbReference>
<comment type="similarity">
    <text evidence="1">Belongs to the heat shock protein 90 family.</text>
</comment>
<keyword evidence="5" id="KW-0143">Chaperone</keyword>
<name>A0A1D6PNA0_MAIZE</name>
<evidence type="ECO:0000256" key="3">
    <source>
        <dbReference type="ARBA" id="ARBA00022741"/>
    </source>
</evidence>
<dbReference type="AlphaFoldDB" id="A0A1D6PNA0"/>
<comment type="subunit">
    <text evidence="2">Homodimer.</text>
</comment>
<organism evidence="6">
    <name type="scientific">Zea mays</name>
    <name type="common">Maize</name>
    <dbReference type="NCBI Taxonomy" id="4577"/>
    <lineage>
        <taxon>Eukaryota</taxon>
        <taxon>Viridiplantae</taxon>
        <taxon>Streptophyta</taxon>
        <taxon>Embryophyta</taxon>
        <taxon>Tracheophyta</taxon>
        <taxon>Spermatophyta</taxon>
        <taxon>Magnoliopsida</taxon>
        <taxon>Liliopsida</taxon>
        <taxon>Poales</taxon>
        <taxon>Poaceae</taxon>
        <taxon>PACMAD clade</taxon>
        <taxon>Panicoideae</taxon>
        <taxon>Andropogonodae</taxon>
        <taxon>Andropogoneae</taxon>
        <taxon>Tripsacinae</taxon>
        <taxon>Zea</taxon>
    </lineage>
</organism>
<evidence type="ECO:0000256" key="5">
    <source>
        <dbReference type="ARBA" id="ARBA00023186"/>
    </source>
</evidence>
<protein>
    <submittedName>
        <fullName evidence="6">Uncharacterized protein</fullName>
    </submittedName>
</protein>
<sequence length="70" mass="7984">MGGALIGRRYALSAAAVDSTDPPAEKHEYQAEVNRLMDLIVHSLYSNKKVFHQELVRWVIVTHTIFFQLT</sequence>
<evidence type="ECO:0000256" key="2">
    <source>
        <dbReference type="ARBA" id="ARBA00011738"/>
    </source>
</evidence>
<dbReference type="InterPro" id="IPR036890">
    <property type="entry name" value="HATPase_C_sf"/>
</dbReference>